<sequence length="270" mass="29147">MRYHLALVALTAAASISAAPILPPIGPLHDGSLSPLYGLAFPGLRSSHAPRSTGPQSTEHNLETVVTASRVINSNAEECKIWHVDFNGPEATPACKKWVSDSDDSTADVHLFAIQTVELAGQGLKCEEWHVETHDNYVKPVCGQSAIDQAWAKDIPGPRSVTSLRTKEEEADIYPSDVKILPERETDNEEDSTITISSSNEASNIEATEAHIAESYPSGLPIERPVVPAGAHVFGYPACREWNEDTGVCLKYGHGLLMHDGAVDDEEESA</sequence>
<accession>A0AAN7TQT3</accession>
<dbReference type="EMBL" id="JAVRRL010000002">
    <property type="protein sequence ID" value="KAK5118497.1"/>
    <property type="molecule type" value="Genomic_DNA"/>
</dbReference>
<organism evidence="2 3">
    <name type="scientific">Meristemomyces frigidus</name>
    <dbReference type="NCBI Taxonomy" id="1508187"/>
    <lineage>
        <taxon>Eukaryota</taxon>
        <taxon>Fungi</taxon>
        <taxon>Dikarya</taxon>
        <taxon>Ascomycota</taxon>
        <taxon>Pezizomycotina</taxon>
        <taxon>Dothideomycetes</taxon>
        <taxon>Dothideomycetidae</taxon>
        <taxon>Mycosphaerellales</taxon>
        <taxon>Teratosphaeriaceae</taxon>
        <taxon>Meristemomyces</taxon>
    </lineage>
</organism>
<dbReference type="AlphaFoldDB" id="A0AAN7TQT3"/>
<dbReference type="Proteomes" id="UP001310890">
    <property type="component" value="Unassembled WGS sequence"/>
</dbReference>
<reference evidence="2" key="1">
    <citation type="submission" date="2023-08" db="EMBL/GenBank/DDBJ databases">
        <title>Black Yeasts Isolated from many extreme environments.</title>
        <authorList>
            <person name="Coleine C."/>
            <person name="Stajich J.E."/>
            <person name="Selbmann L."/>
        </authorList>
    </citation>
    <scope>NUCLEOTIDE SEQUENCE</scope>
    <source>
        <strain evidence="2">CCFEE 5401</strain>
    </source>
</reference>
<feature type="signal peptide" evidence="1">
    <location>
        <begin position="1"/>
        <end position="18"/>
    </location>
</feature>
<evidence type="ECO:0000313" key="2">
    <source>
        <dbReference type="EMBL" id="KAK5118497.1"/>
    </source>
</evidence>
<gene>
    <name evidence="2" type="ORF">LTR62_003012</name>
</gene>
<evidence type="ECO:0000313" key="3">
    <source>
        <dbReference type="Proteomes" id="UP001310890"/>
    </source>
</evidence>
<name>A0AAN7TQT3_9PEZI</name>
<feature type="chain" id="PRO_5042887590" evidence="1">
    <location>
        <begin position="19"/>
        <end position="270"/>
    </location>
</feature>
<evidence type="ECO:0000256" key="1">
    <source>
        <dbReference type="SAM" id="SignalP"/>
    </source>
</evidence>
<protein>
    <submittedName>
        <fullName evidence="2">Uncharacterized protein</fullName>
    </submittedName>
</protein>
<keyword evidence="1" id="KW-0732">Signal</keyword>
<proteinExistence type="predicted"/>
<comment type="caution">
    <text evidence="2">The sequence shown here is derived from an EMBL/GenBank/DDBJ whole genome shotgun (WGS) entry which is preliminary data.</text>
</comment>